<reference evidence="1 2" key="1">
    <citation type="journal article" date="2022" name="bioRxiv">
        <title>Genomics of Preaxostyla Flagellates Illuminates Evolutionary Transitions and the Path Towards Mitochondrial Loss.</title>
        <authorList>
            <person name="Novak L.V.F."/>
            <person name="Treitli S.C."/>
            <person name="Pyrih J."/>
            <person name="Halakuc P."/>
            <person name="Pipaliya S.V."/>
            <person name="Vacek V."/>
            <person name="Brzon O."/>
            <person name="Soukal P."/>
            <person name="Eme L."/>
            <person name="Dacks J.B."/>
            <person name="Karnkowska A."/>
            <person name="Elias M."/>
            <person name="Hampl V."/>
        </authorList>
    </citation>
    <scope>NUCLEOTIDE SEQUENCE [LARGE SCALE GENOMIC DNA]</scope>
    <source>
        <strain evidence="1">NAU3</strain>
        <tissue evidence="1">Gut</tissue>
    </source>
</reference>
<keyword evidence="2" id="KW-1185">Reference proteome</keyword>
<sequence>MPVHKHEIHRHAVHRVQHILNVFCLKLVEGAWRMCGSVRPGHRNTHRRRVPLRRLGFHTSKSNTVISMLMSSSCKTINFALQFLWETDAMENCDVLSESGTTTSISPICSFGSSLTLNTIRFSPTLSSSTATLTAPLVYFTPKPSEEGQPGVGSCDISNIDLDDLAFHGTAMFEIETSDRISFVPESLTEVTNDCQQGTSTTLKAQSFKQQIPPSFWQSDMKTTDLPDFNGGHISIDEKGQVETQLPRVLAHLSFFICSESWNRVEPK</sequence>
<organism evidence="1 2">
    <name type="scientific">Blattamonas nauphoetae</name>
    <dbReference type="NCBI Taxonomy" id="2049346"/>
    <lineage>
        <taxon>Eukaryota</taxon>
        <taxon>Metamonada</taxon>
        <taxon>Preaxostyla</taxon>
        <taxon>Oxymonadida</taxon>
        <taxon>Blattamonas</taxon>
    </lineage>
</organism>
<protein>
    <submittedName>
        <fullName evidence="1">Uncharacterized protein</fullName>
    </submittedName>
</protein>
<name>A0ABQ9X9B4_9EUKA</name>
<comment type="caution">
    <text evidence="1">The sequence shown here is derived from an EMBL/GenBank/DDBJ whole genome shotgun (WGS) entry which is preliminary data.</text>
</comment>
<accession>A0ABQ9X9B4</accession>
<dbReference type="EMBL" id="JARBJD010000188">
    <property type="protein sequence ID" value="KAK2947900.1"/>
    <property type="molecule type" value="Genomic_DNA"/>
</dbReference>
<proteinExistence type="predicted"/>
<gene>
    <name evidence="1" type="ORF">BLNAU_17127</name>
</gene>
<dbReference type="Proteomes" id="UP001281761">
    <property type="component" value="Unassembled WGS sequence"/>
</dbReference>
<evidence type="ECO:0000313" key="2">
    <source>
        <dbReference type="Proteomes" id="UP001281761"/>
    </source>
</evidence>
<evidence type="ECO:0000313" key="1">
    <source>
        <dbReference type="EMBL" id="KAK2947900.1"/>
    </source>
</evidence>